<evidence type="ECO:0000256" key="2">
    <source>
        <dbReference type="ARBA" id="ARBA00022525"/>
    </source>
</evidence>
<dbReference type="EMBL" id="VDGH01000012">
    <property type="protein sequence ID" value="TQR09720.1"/>
    <property type="molecule type" value="Genomic_DNA"/>
</dbReference>
<dbReference type="InterPro" id="IPR008983">
    <property type="entry name" value="Tumour_necrosis_fac-like_dom"/>
</dbReference>
<gene>
    <name evidence="4" type="ORF">FG382_18415</name>
</gene>
<dbReference type="Gene3D" id="2.60.120.40">
    <property type="match status" value="1"/>
</dbReference>
<dbReference type="InterPro" id="IPR050392">
    <property type="entry name" value="Collagen/C1q_domain"/>
</dbReference>
<keyword evidence="2" id="KW-0964">Secreted</keyword>
<name>A0A544SWY1_9BACI</name>
<keyword evidence="4" id="KW-0176">Collagen</keyword>
<dbReference type="OrthoDB" id="1685104at2"/>
<dbReference type="RefSeq" id="WP_142540361.1">
    <property type="nucleotide sequence ID" value="NZ_BMIE01000001.1"/>
</dbReference>
<keyword evidence="5" id="KW-1185">Reference proteome</keyword>
<comment type="subcellular location">
    <subcellularLocation>
        <location evidence="1">Secreted</location>
    </subcellularLocation>
</comment>
<proteinExistence type="predicted"/>
<evidence type="ECO:0000313" key="5">
    <source>
        <dbReference type="Proteomes" id="UP000317316"/>
    </source>
</evidence>
<sequence>MDNNQPCSKCGKVHNNRGRRGPMGPEGPRGIQGPAGDRGERGPRGFMGLEGPIGKTGAQGPPGKDGSPGGIADFAYIYNIGEQRIHQEEDISFDSNGLLTQGISHTAGESKITIKNSGIYEIIYHVTGKQSNQLTLFANGIEATNTTFGTEDGNAPNIGIQILQLEDNTELTLRNHTSTPSHLDLPGIAGGTQNNVNAALTIKKLSTKYY</sequence>
<evidence type="ECO:0000256" key="3">
    <source>
        <dbReference type="SAM" id="MobiDB-lite"/>
    </source>
</evidence>
<comment type="caution">
    <text evidence="4">The sequence shown here is derived from an EMBL/GenBank/DDBJ whole genome shotgun (WGS) entry which is preliminary data.</text>
</comment>
<dbReference type="AlphaFoldDB" id="A0A544SWY1"/>
<protein>
    <submittedName>
        <fullName evidence="4">Collagen-like protein</fullName>
    </submittedName>
</protein>
<evidence type="ECO:0000313" key="4">
    <source>
        <dbReference type="EMBL" id="TQR09720.1"/>
    </source>
</evidence>
<feature type="compositionally biased region" description="Basic residues" evidence="3">
    <location>
        <begin position="11"/>
        <end position="20"/>
    </location>
</feature>
<feature type="region of interest" description="Disordered" evidence="3">
    <location>
        <begin position="1"/>
        <end position="70"/>
    </location>
</feature>
<dbReference type="PANTHER" id="PTHR15427">
    <property type="entry name" value="EMILIN ELASTIN MICROFIBRIL INTERFACE-LOCATED PROTEIN ELASTIN MICROFIBRIL INTERFACER"/>
    <property type="match status" value="1"/>
</dbReference>
<reference evidence="4 5" key="1">
    <citation type="submission" date="2019-05" db="EMBL/GenBank/DDBJ databases">
        <title>Psychrobacillus vulpis sp. nov., a new species isolated from feces of a red fox that inhabits in The Tablas de Daimiel Natural Park, Albacete, Spain.</title>
        <authorList>
            <person name="Rodriguez M."/>
            <person name="Reina J.C."/>
            <person name="Bejar V."/>
            <person name="Llamas I."/>
        </authorList>
    </citation>
    <scope>NUCLEOTIDE SEQUENCE [LARGE SCALE GENOMIC DNA]</scope>
    <source>
        <strain evidence="4 5">NEAU-3TGS17</strain>
    </source>
</reference>
<organism evidence="4 5">
    <name type="scientific">Psychrobacillus lasiicapitis</name>
    <dbReference type="NCBI Taxonomy" id="1636719"/>
    <lineage>
        <taxon>Bacteria</taxon>
        <taxon>Bacillati</taxon>
        <taxon>Bacillota</taxon>
        <taxon>Bacilli</taxon>
        <taxon>Bacillales</taxon>
        <taxon>Bacillaceae</taxon>
        <taxon>Psychrobacillus</taxon>
    </lineage>
</organism>
<dbReference type="Proteomes" id="UP000317316">
    <property type="component" value="Unassembled WGS sequence"/>
</dbReference>
<evidence type="ECO:0000256" key="1">
    <source>
        <dbReference type="ARBA" id="ARBA00004613"/>
    </source>
</evidence>
<dbReference type="PANTHER" id="PTHR15427:SF33">
    <property type="entry name" value="COLLAGEN IV NC1 DOMAIN-CONTAINING PROTEIN"/>
    <property type="match status" value="1"/>
</dbReference>
<dbReference type="Pfam" id="PF01391">
    <property type="entry name" value="Collagen"/>
    <property type="match status" value="1"/>
</dbReference>
<dbReference type="InterPro" id="IPR008160">
    <property type="entry name" value="Collagen"/>
</dbReference>
<accession>A0A544SWY1</accession>